<comment type="subcellular location">
    <subcellularLocation>
        <location evidence="1">Cytoplasm</location>
        <location evidence="1">Cytoskeleton</location>
    </subcellularLocation>
</comment>
<keyword evidence="2" id="KW-0493">Microtubule</keyword>
<dbReference type="GO" id="GO:0005874">
    <property type="term" value="C:microtubule"/>
    <property type="evidence" value="ECO:0007669"/>
    <property type="project" value="UniProtKB-KW"/>
</dbReference>
<dbReference type="GO" id="GO:0008017">
    <property type="term" value="F:microtubule binding"/>
    <property type="evidence" value="ECO:0007669"/>
    <property type="project" value="InterPro"/>
</dbReference>
<dbReference type="Pfam" id="PF00225">
    <property type="entry name" value="Kinesin"/>
    <property type="match status" value="1"/>
</dbReference>
<comment type="caution">
    <text evidence="9">The sequence shown here is derived from an EMBL/GenBank/DDBJ whole genome shotgun (WGS) entry which is preliminary data.</text>
</comment>
<dbReference type="GO" id="GO:0003777">
    <property type="term" value="F:microtubule motor activity"/>
    <property type="evidence" value="ECO:0007669"/>
    <property type="project" value="InterPro"/>
</dbReference>
<dbReference type="GO" id="GO:0005524">
    <property type="term" value="F:ATP binding"/>
    <property type="evidence" value="ECO:0007669"/>
    <property type="project" value="UniProtKB-UniRule"/>
</dbReference>
<keyword evidence="6" id="KW-0963">Cytoplasm</keyword>
<evidence type="ECO:0000313" key="9">
    <source>
        <dbReference type="EMBL" id="CAF1242812.1"/>
    </source>
</evidence>
<dbReference type="Proteomes" id="UP000663828">
    <property type="component" value="Unassembled WGS sequence"/>
</dbReference>
<evidence type="ECO:0000256" key="5">
    <source>
        <dbReference type="ARBA" id="ARBA00023175"/>
    </source>
</evidence>
<dbReference type="InterPro" id="IPR027640">
    <property type="entry name" value="Kinesin-like_fam"/>
</dbReference>
<evidence type="ECO:0000256" key="7">
    <source>
        <dbReference type="PROSITE-ProRule" id="PRU00283"/>
    </source>
</evidence>
<evidence type="ECO:0000256" key="3">
    <source>
        <dbReference type="ARBA" id="ARBA00022741"/>
    </source>
</evidence>
<accession>A0A814ZII9</accession>
<proteinExistence type="inferred from homology"/>
<keyword evidence="5 7" id="KW-0505">Motor protein</keyword>
<dbReference type="Gene3D" id="3.40.850.10">
    <property type="entry name" value="Kinesin motor domain"/>
    <property type="match status" value="1"/>
</dbReference>
<dbReference type="GO" id="GO:0005871">
    <property type="term" value="C:kinesin complex"/>
    <property type="evidence" value="ECO:0007669"/>
    <property type="project" value="TreeGrafter"/>
</dbReference>
<evidence type="ECO:0000256" key="4">
    <source>
        <dbReference type="ARBA" id="ARBA00022840"/>
    </source>
</evidence>
<evidence type="ECO:0000256" key="6">
    <source>
        <dbReference type="ARBA" id="ARBA00023212"/>
    </source>
</evidence>
<dbReference type="PANTHER" id="PTHR24115:SF1008">
    <property type="entry name" value="KINESIN-LIKE PROTEIN SUBITO"/>
    <property type="match status" value="1"/>
</dbReference>
<dbReference type="GO" id="GO:0016887">
    <property type="term" value="F:ATP hydrolysis activity"/>
    <property type="evidence" value="ECO:0007669"/>
    <property type="project" value="TreeGrafter"/>
</dbReference>
<dbReference type="EMBL" id="CAJNOR010002066">
    <property type="protein sequence ID" value="CAF1242812.1"/>
    <property type="molecule type" value="Genomic_DNA"/>
</dbReference>
<dbReference type="PROSITE" id="PS50067">
    <property type="entry name" value="KINESIN_MOTOR_2"/>
    <property type="match status" value="1"/>
</dbReference>
<evidence type="ECO:0000256" key="1">
    <source>
        <dbReference type="ARBA" id="ARBA00004245"/>
    </source>
</evidence>
<feature type="domain" description="Kinesin motor" evidence="8">
    <location>
        <begin position="1"/>
        <end position="315"/>
    </location>
</feature>
<dbReference type="InterPro" id="IPR001752">
    <property type="entry name" value="Kinesin_motor_dom"/>
</dbReference>
<dbReference type="InterPro" id="IPR027417">
    <property type="entry name" value="P-loop_NTPase"/>
</dbReference>
<protein>
    <recommendedName>
        <fullName evidence="8">Kinesin motor domain-containing protein</fullName>
    </recommendedName>
</protein>
<dbReference type="SUPFAM" id="SSF52540">
    <property type="entry name" value="P-loop containing nucleoside triphosphate hydrolases"/>
    <property type="match status" value="1"/>
</dbReference>
<organism evidence="9 10">
    <name type="scientific">Adineta ricciae</name>
    <name type="common">Rotifer</name>
    <dbReference type="NCBI Taxonomy" id="249248"/>
    <lineage>
        <taxon>Eukaryota</taxon>
        <taxon>Metazoa</taxon>
        <taxon>Spiralia</taxon>
        <taxon>Gnathifera</taxon>
        <taxon>Rotifera</taxon>
        <taxon>Eurotatoria</taxon>
        <taxon>Bdelloidea</taxon>
        <taxon>Adinetida</taxon>
        <taxon>Adinetidae</taxon>
        <taxon>Adineta</taxon>
    </lineage>
</organism>
<evidence type="ECO:0000259" key="8">
    <source>
        <dbReference type="PROSITE" id="PS50067"/>
    </source>
</evidence>
<keyword evidence="4 7" id="KW-0067">ATP-binding</keyword>
<keyword evidence="6" id="KW-0206">Cytoskeleton</keyword>
<dbReference type="PRINTS" id="PR00380">
    <property type="entry name" value="KINESINHEAVY"/>
</dbReference>
<gene>
    <name evidence="9" type="ORF">XAT740_LOCUS25830</name>
</gene>
<dbReference type="GO" id="GO:0005634">
    <property type="term" value="C:nucleus"/>
    <property type="evidence" value="ECO:0007669"/>
    <property type="project" value="TreeGrafter"/>
</dbReference>
<name>A0A814ZII9_ADIRI</name>
<dbReference type="SMART" id="SM00129">
    <property type="entry name" value="KISc"/>
    <property type="match status" value="1"/>
</dbReference>
<evidence type="ECO:0000313" key="10">
    <source>
        <dbReference type="Proteomes" id="UP000663828"/>
    </source>
</evidence>
<keyword evidence="10" id="KW-1185">Reference proteome</keyword>
<dbReference type="GO" id="GO:0007018">
    <property type="term" value="P:microtubule-based movement"/>
    <property type="evidence" value="ECO:0007669"/>
    <property type="project" value="InterPro"/>
</dbReference>
<evidence type="ECO:0000256" key="2">
    <source>
        <dbReference type="ARBA" id="ARBA00022701"/>
    </source>
</evidence>
<dbReference type="AlphaFoldDB" id="A0A814ZII9"/>
<feature type="binding site" evidence="7">
    <location>
        <begin position="35"/>
        <end position="42"/>
    </location>
    <ligand>
        <name>ATP</name>
        <dbReference type="ChEBI" id="CHEBI:30616"/>
    </ligand>
</feature>
<comment type="similarity">
    <text evidence="7">Belongs to the TRAFAC class myosin-kinesin ATPase superfamily. Kinesin family.</text>
</comment>
<dbReference type="InterPro" id="IPR036961">
    <property type="entry name" value="Kinesin_motor_dom_sf"/>
</dbReference>
<keyword evidence="3 7" id="KW-0547">Nucleotide-binding</keyword>
<reference evidence="9" key="1">
    <citation type="submission" date="2021-02" db="EMBL/GenBank/DDBJ databases">
        <authorList>
            <person name="Nowell W R."/>
        </authorList>
    </citation>
    <scope>NUCLEOTIDE SEQUENCE</scope>
</reference>
<dbReference type="PANTHER" id="PTHR24115">
    <property type="entry name" value="KINESIN-RELATED"/>
    <property type="match status" value="1"/>
</dbReference>
<sequence>METQTPFSVQERGMEASSLNIETVKYVCDVLFIYGITTSGKTYIMMGPLNNPDLIPRSFDAGFQFYWILSWEKHFLRSDRQNGYEIQSEADILLELQHREIQITKNGNYQQKSKQEIFYVSQNKQIHFKIPEKCNIRALDAASLHNPQLNRDSSYFVTPQSKQLRDDNRGRSYIKDVKEIEIRSSQEAIKLLNMSFKRRRTAHTQLNTESSRPHSVLSMCLVQFENDIPPTSLTKDDLIVSTIDLAGSERVNRAKAVAERVKEADNANSLLMVLRQCFETLRQNHAQGISRMVPYRESKLSSFSKITLTTEIEYK</sequence>